<gene>
    <name evidence="14" type="ORF">M8A51_21315</name>
</gene>
<dbReference type="Pfam" id="PF01435">
    <property type="entry name" value="Peptidase_M48"/>
    <property type="match status" value="1"/>
</dbReference>
<feature type="transmembrane region" description="Helical" evidence="12">
    <location>
        <begin position="28"/>
        <end position="53"/>
    </location>
</feature>
<keyword evidence="8" id="KW-0862">Zinc</keyword>
<evidence type="ECO:0000256" key="1">
    <source>
        <dbReference type="ARBA" id="ARBA00001947"/>
    </source>
</evidence>
<evidence type="ECO:0000256" key="5">
    <source>
        <dbReference type="ARBA" id="ARBA00022692"/>
    </source>
</evidence>
<dbReference type="GO" id="GO:0008237">
    <property type="term" value="F:metallopeptidase activity"/>
    <property type="evidence" value="ECO:0007669"/>
    <property type="project" value="UniProtKB-KW"/>
</dbReference>
<feature type="domain" description="Peptidase M48" evidence="13">
    <location>
        <begin position="157"/>
        <end position="330"/>
    </location>
</feature>
<dbReference type="PANTHER" id="PTHR43221">
    <property type="entry name" value="PROTEASE HTPX"/>
    <property type="match status" value="1"/>
</dbReference>
<comment type="caution">
    <text evidence="14">The sequence shown here is derived from an EMBL/GenBank/DDBJ whole genome shotgun (WGS) entry which is preliminary data.</text>
</comment>
<name>A0ABT0YTL4_9BURK</name>
<comment type="subcellular location">
    <subcellularLocation>
        <location evidence="2">Cell membrane</location>
        <topology evidence="2">Multi-pass membrane protein</topology>
    </subcellularLocation>
</comment>
<proteinExistence type="predicted"/>
<dbReference type="InterPro" id="IPR001915">
    <property type="entry name" value="Peptidase_M48"/>
</dbReference>
<keyword evidence="15" id="KW-1185">Reference proteome</keyword>
<keyword evidence="3" id="KW-1003">Cell membrane</keyword>
<keyword evidence="10 14" id="KW-0482">Metalloprotease</keyword>
<evidence type="ECO:0000256" key="11">
    <source>
        <dbReference type="ARBA" id="ARBA00023136"/>
    </source>
</evidence>
<sequence>MEHVDFMHLVRLSEQACEQDATAYRRSVWWFAVLGYAMVILLALAAFGVLIAIWLAHGTQGFRGWMVWGGVAALALLWVCLRALMTRFEPPEGHRLQADDAPELFKALERIRRAVKGPAIDVVMIDASFNASIMQRPRFGLFGHTNYLTIGWPMLCALEPKRLLAVIAHEYGHLRGEHGKFSAWVYRTRTAWWRMYTTYEDDDSPVSWLLRRFFVWYIPRFNARTFALARQDEYEADRIAARICGADVVGQAWNEIEIKSRWYDAEYWRRLWRRAAQQEQPDPMPHADMVQRLLEPPPQAFAQEALRQAMQQLPSYDDTHPVPKDRLAALGAKPEVPGWSRKPALALLGPAARRVAQHFDREWWNEMRRDWARHREHLTGCRDRIRDLKARAAELSADEWVEWAQCFEALSTDDPSAFYQRALQRDPRHAEAMRRLAAHHVDAGDPHALALLERLQAEHVHHGYAACTMAQELMDRLHHAGEEVTSQARRVWRERRERFEQIEQQAWESFSTTHPCTDACAPRWSEPERKQLVDELIRTPDVAAAWVGGKQVAAMPGRAYLVLFVRLKKVDEALGRELVRQLMHRLPFGGRLLVTMVDLYVREADMLAAGAQPVYQRQR</sequence>
<dbReference type="CDD" id="cd07328">
    <property type="entry name" value="M48_Ste24p_like"/>
    <property type="match status" value="1"/>
</dbReference>
<feature type="transmembrane region" description="Helical" evidence="12">
    <location>
        <begin position="65"/>
        <end position="85"/>
    </location>
</feature>
<keyword evidence="9 12" id="KW-1133">Transmembrane helix</keyword>
<keyword evidence="5 12" id="KW-0812">Transmembrane</keyword>
<keyword evidence="6" id="KW-0479">Metal-binding</keyword>
<accession>A0ABT0YTL4</accession>
<evidence type="ECO:0000256" key="8">
    <source>
        <dbReference type="ARBA" id="ARBA00022833"/>
    </source>
</evidence>
<organism evidence="14 15">
    <name type="scientific">Caldimonas mangrovi</name>
    <dbReference type="NCBI Taxonomy" id="2944811"/>
    <lineage>
        <taxon>Bacteria</taxon>
        <taxon>Pseudomonadati</taxon>
        <taxon>Pseudomonadota</taxon>
        <taxon>Betaproteobacteria</taxon>
        <taxon>Burkholderiales</taxon>
        <taxon>Sphaerotilaceae</taxon>
        <taxon>Caldimonas</taxon>
    </lineage>
</organism>
<dbReference type="EC" id="3.4.24.-" evidence="14"/>
<evidence type="ECO:0000256" key="9">
    <source>
        <dbReference type="ARBA" id="ARBA00022989"/>
    </source>
</evidence>
<evidence type="ECO:0000313" key="14">
    <source>
        <dbReference type="EMBL" id="MCM5682076.1"/>
    </source>
</evidence>
<dbReference type="EMBL" id="JAMKFE010000016">
    <property type="protein sequence ID" value="MCM5682076.1"/>
    <property type="molecule type" value="Genomic_DNA"/>
</dbReference>
<dbReference type="Proteomes" id="UP001165541">
    <property type="component" value="Unassembled WGS sequence"/>
</dbReference>
<keyword evidence="11 12" id="KW-0472">Membrane</keyword>
<evidence type="ECO:0000256" key="3">
    <source>
        <dbReference type="ARBA" id="ARBA00022475"/>
    </source>
</evidence>
<comment type="cofactor">
    <cofactor evidence="1">
        <name>Zn(2+)</name>
        <dbReference type="ChEBI" id="CHEBI:29105"/>
    </cofactor>
</comment>
<evidence type="ECO:0000256" key="7">
    <source>
        <dbReference type="ARBA" id="ARBA00022801"/>
    </source>
</evidence>
<evidence type="ECO:0000256" key="2">
    <source>
        <dbReference type="ARBA" id="ARBA00004651"/>
    </source>
</evidence>
<evidence type="ECO:0000256" key="10">
    <source>
        <dbReference type="ARBA" id="ARBA00023049"/>
    </source>
</evidence>
<dbReference type="RefSeq" id="WP_251780558.1">
    <property type="nucleotide sequence ID" value="NZ_JAMKFE010000016.1"/>
</dbReference>
<keyword evidence="7 14" id="KW-0378">Hydrolase</keyword>
<dbReference type="Gene3D" id="3.30.2010.10">
    <property type="entry name" value="Metalloproteases ('zincins'), catalytic domain"/>
    <property type="match status" value="1"/>
</dbReference>
<evidence type="ECO:0000259" key="13">
    <source>
        <dbReference type="Pfam" id="PF01435"/>
    </source>
</evidence>
<dbReference type="PANTHER" id="PTHR43221:SF1">
    <property type="entry name" value="PROTEASE HTPX"/>
    <property type="match status" value="1"/>
</dbReference>
<keyword evidence="4" id="KW-0645">Protease</keyword>
<protein>
    <submittedName>
        <fullName evidence="14">M48 family metalloprotease</fullName>
        <ecNumber evidence="14">3.4.24.-</ecNumber>
    </submittedName>
</protein>
<dbReference type="InterPro" id="IPR050083">
    <property type="entry name" value="HtpX_protease"/>
</dbReference>
<evidence type="ECO:0000313" key="15">
    <source>
        <dbReference type="Proteomes" id="UP001165541"/>
    </source>
</evidence>
<evidence type="ECO:0000256" key="4">
    <source>
        <dbReference type="ARBA" id="ARBA00022670"/>
    </source>
</evidence>
<evidence type="ECO:0000256" key="6">
    <source>
        <dbReference type="ARBA" id="ARBA00022723"/>
    </source>
</evidence>
<reference evidence="14" key="1">
    <citation type="submission" date="2022-05" db="EMBL/GenBank/DDBJ databases">
        <title>Schlegelella sp. nov., isolated from mangrove soil.</title>
        <authorList>
            <person name="Liu Y."/>
            <person name="Ge X."/>
            <person name="Liu W."/>
        </authorList>
    </citation>
    <scope>NUCLEOTIDE SEQUENCE</scope>
    <source>
        <strain evidence="14">S2-27</strain>
    </source>
</reference>
<evidence type="ECO:0000256" key="12">
    <source>
        <dbReference type="SAM" id="Phobius"/>
    </source>
</evidence>